<organism evidence="6 7">
    <name type="scientific">Pedobacter steynii</name>
    <dbReference type="NCBI Taxonomy" id="430522"/>
    <lineage>
        <taxon>Bacteria</taxon>
        <taxon>Pseudomonadati</taxon>
        <taxon>Bacteroidota</taxon>
        <taxon>Sphingobacteriia</taxon>
        <taxon>Sphingobacteriales</taxon>
        <taxon>Sphingobacteriaceae</taxon>
        <taxon>Pedobacter</taxon>
    </lineage>
</organism>
<keyword evidence="3" id="KW-1015">Disulfide bond</keyword>
<dbReference type="Pfam" id="PF00578">
    <property type="entry name" value="AhpC-TSA"/>
    <property type="match status" value="1"/>
</dbReference>
<comment type="subcellular location">
    <subcellularLocation>
        <location evidence="1">Cell envelope</location>
    </subcellularLocation>
</comment>
<dbReference type="InterPro" id="IPR000866">
    <property type="entry name" value="AhpC/TSA"/>
</dbReference>
<dbReference type="KEGG" id="psty:BFS30_17060"/>
<dbReference type="PANTHER" id="PTHR42852:SF6">
    <property type="entry name" value="THIOL:DISULFIDE INTERCHANGE PROTEIN DSBE"/>
    <property type="match status" value="1"/>
</dbReference>
<dbReference type="RefSeq" id="WP_069380398.1">
    <property type="nucleotide sequence ID" value="NZ_CP017141.1"/>
</dbReference>
<reference evidence="6 7" key="1">
    <citation type="submission" date="2016-08" db="EMBL/GenBank/DDBJ databases">
        <authorList>
            <person name="Seilhamer J.J."/>
        </authorList>
    </citation>
    <scope>NUCLEOTIDE SEQUENCE [LARGE SCALE GENOMIC DNA]</scope>
    <source>
        <strain evidence="6 7">DX4</strain>
    </source>
</reference>
<dbReference type="PROSITE" id="PS51352">
    <property type="entry name" value="THIOREDOXIN_2"/>
    <property type="match status" value="1"/>
</dbReference>
<dbReference type="GO" id="GO:0016209">
    <property type="term" value="F:antioxidant activity"/>
    <property type="evidence" value="ECO:0007669"/>
    <property type="project" value="InterPro"/>
</dbReference>
<evidence type="ECO:0000313" key="6">
    <source>
        <dbReference type="EMBL" id="AOM78734.1"/>
    </source>
</evidence>
<evidence type="ECO:0000256" key="2">
    <source>
        <dbReference type="ARBA" id="ARBA00022748"/>
    </source>
</evidence>
<evidence type="ECO:0000313" key="7">
    <source>
        <dbReference type="Proteomes" id="UP000094313"/>
    </source>
</evidence>
<dbReference type="OrthoDB" id="1069091at2"/>
<proteinExistence type="predicted"/>
<evidence type="ECO:0000256" key="3">
    <source>
        <dbReference type="ARBA" id="ARBA00023157"/>
    </source>
</evidence>
<dbReference type="Gene3D" id="3.40.30.10">
    <property type="entry name" value="Glutaredoxin"/>
    <property type="match status" value="1"/>
</dbReference>
<evidence type="ECO:0000256" key="1">
    <source>
        <dbReference type="ARBA" id="ARBA00004196"/>
    </source>
</evidence>
<gene>
    <name evidence="6" type="ORF">BFS30_17060</name>
</gene>
<dbReference type="AlphaFoldDB" id="A0A1D7QJ86"/>
<accession>A0A1D7QJ86</accession>
<keyword evidence="4" id="KW-0676">Redox-active center</keyword>
<protein>
    <recommendedName>
        <fullName evidence="5">Thioredoxin domain-containing protein</fullName>
    </recommendedName>
</protein>
<dbReference type="CDD" id="cd02966">
    <property type="entry name" value="TlpA_like_family"/>
    <property type="match status" value="1"/>
</dbReference>
<dbReference type="InterPro" id="IPR025380">
    <property type="entry name" value="DUF4369"/>
</dbReference>
<dbReference type="PANTHER" id="PTHR42852">
    <property type="entry name" value="THIOL:DISULFIDE INTERCHANGE PROTEIN DSBE"/>
    <property type="match status" value="1"/>
</dbReference>
<name>A0A1D7QJ86_9SPHI</name>
<evidence type="ECO:0000259" key="5">
    <source>
        <dbReference type="PROSITE" id="PS51352"/>
    </source>
</evidence>
<dbReference type="EMBL" id="CP017141">
    <property type="protein sequence ID" value="AOM78734.1"/>
    <property type="molecule type" value="Genomic_DNA"/>
</dbReference>
<dbReference type="InterPro" id="IPR036249">
    <property type="entry name" value="Thioredoxin-like_sf"/>
</dbReference>
<dbReference type="SUPFAM" id="SSF52833">
    <property type="entry name" value="Thioredoxin-like"/>
    <property type="match status" value="1"/>
</dbReference>
<feature type="domain" description="Thioredoxin" evidence="5">
    <location>
        <begin position="257"/>
        <end position="397"/>
    </location>
</feature>
<dbReference type="GO" id="GO:0030313">
    <property type="term" value="C:cell envelope"/>
    <property type="evidence" value="ECO:0007669"/>
    <property type="project" value="UniProtKB-SubCell"/>
</dbReference>
<dbReference type="PROSITE" id="PS51257">
    <property type="entry name" value="PROKAR_LIPOPROTEIN"/>
    <property type="match status" value="1"/>
</dbReference>
<dbReference type="GO" id="GO:0017004">
    <property type="term" value="P:cytochrome complex assembly"/>
    <property type="evidence" value="ECO:0007669"/>
    <property type="project" value="UniProtKB-KW"/>
</dbReference>
<dbReference type="Proteomes" id="UP000094313">
    <property type="component" value="Chromosome"/>
</dbReference>
<dbReference type="GO" id="GO:0016491">
    <property type="term" value="F:oxidoreductase activity"/>
    <property type="evidence" value="ECO:0007669"/>
    <property type="project" value="InterPro"/>
</dbReference>
<keyword evidence="2" id="KW-0201">Cytochrome c-type biogenesis</keyword>
<keyword evidence="7" id="KW-1185">Reference proteome</keyword>
<dbReference type="InterPro" id="IPR050553">
    <property type="entry name" value="Thioredoxin_ResA/DsbE_sf"/>
</dbReference>
<sequence length="397" mass="44932">MKYNSIKSGLFMGGVVLLLSSSCKQPAADSFSIKGSVKGLDSGVVILQQFDEEEMTKKVLDSIPFKNGAFELNGKAMNPEMMSIVVRPGNWQTNVFVENSEISISADTTGAEHYDYTAYGGDKGAVLKEVLITGSGNHDAYQTFEKDPQQLKFKEGFAALNKAYELEKKPELKEKMKLKFDSLGKLNNAWQSKWINTYLQQQPGSVAGAYILASYYQMNSDMPLSEIEALLSKVKGEAEKSIYYRRILKSVNSRKAVMVGKDAPDFELLKRDSSSFKLSSLKGKYVMLDFWASWCKPCREGIPHWKKVYQQYQPKGFEIVSITNDSRRADWTRALDQEKMPWIQVADEFPVKNRTARVISQYEAPFLPFYILLDKAGKIIVRSGDEKDIDQKLKELL</sequence>
<evidence type="ECO:0000256" key="4">
    <source>
        <dbReference type="ARBA" id="ARBA00023284"/>
    </source>
</evidence>
<dbReference type="InterPro" id="IPR013766">
    <property type="entry name" value="Thioredoxin_domain"/>
</dbReference>
<dbReference type="Pfam" id="PF14289">
    <property type="entry name" value="DUF4369"/>
    <property type="match status" value="1"/>
</dbReference>